<reference evidence="3" key="3">
    <citation type="submission" date="2025-09" db="UniProtKB">
        <authorList>
            <consortium name="Ensembl"/>
        </authorList>
    </citation>
    <scope>IDENTIFICATION</scope>
</reference>
<dbReference type="InterPro" id="IPR040643">
    <property type="entry name" value="MLVIN_C"/>
</dbReference>
<name>A0A8V5GRT1_MELUD</name>
<dbReference type="Pfam" id="PF18697">
    <property type="entry name" value="MLVIN_C"/>
    <property type="match status" value="1"/>
</dbReference>
<dbReference type="Ensembl" id="ENSMUNT00000028477.1">
    <property type="protein sequence ID" value="ENSMUNP00000030134.1"/>
    <property type="gene ID" value="ENSMUNG00000016965.1"/>
</dbReference>
<evidence type="ECO:0000256" key="1">
    <source>
        <dbReference type="SAM" id="MobiDB-lite"/>
    </source>
</evidence>
<reference evidence="3" key="2">
    <citation type="submission" date="2025-08" db="UniProtKB">
        <authorList>
            <consortium name="Ensembl"/>
        </authorList>
    </citation>
    <scope>IDENTIFICATION</scope>
</reference>
<dbReference type="AlphaFoldDB" id="A0A8V5GRT1"/>
<proteinExistence type="predicted"/>
<evidence type="ECO:0000313" key="4">
    <source>
        <dbReference type="Proteomes" id="UP000694405"/>
    </source>
</evidence>
<accession>A0A8V5GRT1</accession>
<protein>
    <recommendedName>
        <fullName evidence="2">Murine leukemia virus integrase C-terminal domain-containing protein</fullName>
    </recommendedName>
</protein>
<evidence type="ECO:0000313" key="3">
    <source>
        <dbReference type="Ensembl" id="ENSMUNP00000030134.1"/>
    </source>
</evidence>
<dbReference type="Gene3D" id="2.30.30.850">
    <property type="match status" value="1"/>
</dbReference>
<feature type="domain" description="Murine leukemia virus integrase C-terminal" evidence="2">
    <location>
        <begin position="39"/>
        <end position="89"/>
    </location>
</feature>
<dbReference type="Proteomes" id="UP000694405">
    <property type="component" value="Unassembled WGS sequence"/>
</dbReference>
<organism evidence="3 4">
    <name type="scientific">Melopsittacus undulatus</name>
    <name type="common">Budgerigar</name>
    <name type="synonym">Psittacus undulatus</name>
    <dbReference type="NCBI Taxonomy" id="13146"/>
    <lineage>
        <taxon>Eukaryota</taxon>
        <taxon>Metazoa</taxon>
        <taxon>Chordata</taxon>
        <taxon>Craniata</taxon>
        <taxon>Vertebrata</taxon>
        <taxon>Euteleostomi</taxon>
        <taxon>Archelosauria</taxon>
        <taxon>Archosauria</taxon>
        <taxon>Dinosauria</taxon>
        <taxon>Saurischia</taxon>
        <taxon>Theropoda</taxon>
        <taxon>Coelurosauria</taxon>
        <taxon>Aves</taxon>
        <taxon>Neognathae</taxon>
        <taxon>Neoaves</taxon>
        <taxon>Telluraves</taxon>
        <taxon>Australaves</taxon>
        <taxon>Psittaciformes</taxon>
        <taxon>Psittaculidae</taxon>
        <taxon>Melopsittacus</taxon>
    </lineage>
</organism>
<reference evidence="3" key="1">
    <citation type="submission" date="2020-03" db="EMBL/GenBank/DDBJ databases">
        <title>Melopsittacus undulatus (budgerigar) genome, bMelUnd1, maternal haplotype with Z.</title>
        <authorList>
            <person name="Gedman G."/>
            <person name="Mountcastle J."/>
            <person name="Haase B."/>
            <person name="Formenti G."/>
            <person name="Wright T."/>
            <person name="Apodaca J."/>
            <person name="Pelan S."/>
            <person name="Chow W."/>
            <person name="Rhie A."/>
            <person name="Howe K."/>
            <person name="Fedrigo O."/>
            <person name="Jarvis E.D."/>
        </authorList>
    </citation>
    <scope>NUCLEOTIDE SEQUENCE [LARGE SCALE GENOMIC DNA]</scope>
</reference>
<feature type="region of interest" description="Disordered" evidence="1">
    <location>
        <begin position="91"/>
        <end position="111"/>
    </location>
</feature>
<evidence type="ECO:0000259" key="2">
    <source>
        <dbReference type="Pfam" id="PF18697"/>
    </source>
</evidence>
<sequence>MVALSKQLREIGKHVAGTRSPGLDGPVHDIQPGDYVYVKSGDWVYVKNFPGDPLQEKWSGPYQILLTTFTAVKIKEQPAWIHYSRIKKAPEPEKTWQIEPSGPLRMKSRRS</sequence>
<keyword evidence="4" id="KW-1185">Reference proteome</keyword>